<evidence type="ECO:0000256" key="2">
    <source>
        <dbReference type="SAM" id="Phobius"/>
    </source>
</evidence>
<keyword evidence="4" id="KW-1185">Reference proteome</keyword>
<dbReference type="EMBL" id="RSCM01000010">
    <property type="protein sequence ID" value="RUS95464.1"/>
    <property type="molecule type" value="Genomic_DNA"/>
</dbReference>
<evidence type="ECO:0000313" key="4">
    <source>
        <dbReference type="Proteomes" id="UP000276103"/>
    </source>
</evidence>
<dbReference type="Proteomes" id="UP000276103">
    <property type="component" value="Unassembled WGS sequence"/>
</dbReference>
<evidence type="ECO:0000256" key="1">
    <source>
        <dbReference type="SAM" id="Coils"/>
    </source>
</evidence>
<evidence type="ECO:0000313" key="3">
    <source>
        <dbReference type="EMBL" id="RUS95464.1"/>
    </source>
</evidence>
<protein>
    <recommendedName>
        <fullName evidence="5">Transmembrane protein</fullName>
    </recommendedName>
</protein>
<keyword evidence="2" id="KW-0472">Membrane</keyword>
<keyword evidence="1" id="KW-0175">Coiled coil</keyword>
<organism evidence="3 4">
    <name type="scientific">Trichormus variabilis SAG 1403-4b</name>
    <dbReference type="NCBI Taxonomy" id="447716"/>
    <lineage>
        <taxon>Bacteria</taxon>
        <taxon>Bacillati</taxon>
        <taxon>Cyanobacteriota</taxon>
        <taxon>Cyanophyceae</taxon>
        <taxon>Nostocales</taxon>
        <taxon>Nostocaceae</taxon>
        <taxon>Trichormus</taxon>
    </lineage>
</organism>
<name>A0A433UNN0_ANAVA</name>
<feature type="coiled-coil region" evidence="1">
    <location>
        <begin position="24"/>
        <end position="58"/>
    </location>
</feature>
<sequence>MQTINGKLIIQQIHDPDKVEKQIMKFSQQQNEKYYQELNNIQNHLSKLDKRCILLEEAIARQFMQFLIINICGVIGLFFLSFWFNTNHEKGNQPTKQSTQARLQQLQK</sequence>
<comment type="caution">
    <text evidence="3">The sequence shown here is derived from an EMBL/GenBank/DDBJ whole genome shotgun (WGS) entry which is preliminary data.</text>
</comment>
<dbReference type="RefSeq" id="WP_127055058.1">
    <property type="nucleotide sequence ID" value="NZ_RSCM01000010.1"/>
</dbReference>
<dbReference type="AlphaFoldDB" id="A0A433UNN0"/>
<keyword evidence="2" id="KW-1133">Transmembrane helix</keyword>
<evidence type="ECO:0008006" key="5">
    <source>
        <dbReference type="Google" id="ProtNLM"/>
    </source>
</evidence>
<keyword evidence="2" id="KW-0812">Transmembrane</keyword>
<proteinExistence type="predicted"/>
<reference evidence="3 4" key="1">
    <citation type="journal article" date="2019" name="Genome Biol. Evol.">
        <title>Day and night: Metabolic profiles and evolutionary relationships of six axenic non-marine cyanobacteria.</title>
        <authorList>
            <person name="Will S.E."/>
            <person name="Henke P."/>
            <person name="Boedeker C."/>
            <person name="Huang S."/>
            <person name="Brinkmann H."/>
            <person name="Rohde M."/>
            <person name="Jarek M."/>
            <person name="Friedl T."/>
            <person name="Seufert S."/>
            <person name="Schumacher M."/>
            <person name="Overmann J."/>
            <person name="Neumann-Schaal M."/>
            <person name="Petersen J."/>
        </authorList>
    </citation>
    <scope>NUCLEOTIDE SEQUENCE [LARGE SCALE GENOMIC DNA]</scope>
    <source>
        <strain evidence="3 4">SAG 1403-4b</strain>
    </source>
</reference>
<dbReference type="OrthoDB" id="515257at2"/>
<accession>A0A433UNN0</accession>
<gene>
    <name evidence="3" type="ORF">DSM107003_31670</name>
</gene>
<feature type="transmembrane region" description="Helical" evidence="2">
    <location>
        <begin position="63"/>
        <end position="84"/>
    </location>
</feature>